<evidence type="ECO:0000313" key="2">
    <source>
        <dbReference type="Proteomes" id="UP001432251"/>
    </source>
</evidence>
<proteinExistence type="predicted"/>
<keyword evidence="2" id="KW-1185">Reference proteome</keyword>
<dbReference type="Proteomes" id="UP001432251">
    <property type="component" value="Chromosome"/>
</dbReference>
<sequence>MTATARTVAGTAVSGHGRPHMSYARGRTKMIGIGRTAELVRQLTHYEIDLVLDSGAHHGRFGRGLRRAGYRGRIVSFQPFGGPRAKVRRLAARDLEWSVLPYALGERDRQWTRRLDGVWEDVVAPGERVLLQVDHVPELPEVLAGAGEFGDDLTLVRSGEVFA</sequence>
<reference evidence="1" key="1">
    <citation type="journal article" date="2025" name="Int. J. Syst. Evol. Microbiol.">
        <title>Streptomyces citrinus sp. nov., with yellow diffusible pigment.</title>
        <authorList>
            <person name="He Y."/>
            <person name="Yang E."/>
            <person name="Xu J."/>
            <person name="Sun Y."/>
            <person name="Sun L."/>
        </authorList>
    </citation>
    <scope>NUCLEOTIDE SEQUENCE</scope>
    <source>
        <strain evidence="1">Q6</strain>
    </source>
</reference>
<dbReference type="EMBL" id="CP146022">
    <property type="protein sequence ID" value="WWQ65529.1"/>
    <property type="molecule type" value="Genomic_DNA"/>
</dbReference>
<name>A0ACD5AED4_9ACTN</name>
<gene>
    <name evidence="1" type="ORF">V2W30_20870</name>
</gene>
<organism evidence="1 2">
    <name type="scientific">Streptomyces citrinus</name>
    <dbReference type="NCBI Taxonomy" id="3118173"/>
    <lineage>
        <taxon>Bacteria</taxon>
        <taxon>Bacillati</taxon>
        <taxon>Actinomycetota</taxon>
        <taxon>Actinomycetes</taxon>
        <taxon>Kitasatosporales</taxon>
        <taxon>Streptomycetaceae</taxon>
        <taxon>Streptomyces</taxon>
    </lineage>
</organism>
<accession>A0ACD5AED4</accession>
<protein>
    <submittedName>
        <fullName evidence="1">Uncharacterized protein</fullName>
    </submittedName>
</protein>
<evidence type="ECO:0000313" key="1">
    <source>
        <dbReference type="EMBL" id="WWQ65529.1"/>
    </source>
</evidence>